<protein>
    <submittedName>
        <fullName evidence="1">Uncharacterized protein</fullName>
    </submittedName>
</protein>
<dbReference type="AlphaFoldDB" id="A0A450U349"/>
<evidence type="ECO:0000313" key="1">
    <source>
        <dbReference type="EMBL" id="VFJ77561.1"/>
    </source>
</evidence>
<sequence>MTNLLDKAVMEAKKLPESSQDNIASILLSFVHRASANAGAVSFAPDNDGKEEEYDMEDVNMAIARGIVEARAHQRGEIDLPNTRESLEALM</sequence>
<proteinExistence type="predicted"/>
<name>A0A450U349_9GAMM</name>
<dbReference type="EMBL" id="CAADFE010000129">
    <property type="protein sequence ID" value="VFJ77561.1"/>
    <property type="molecule type" value="Genomic_DNA"/>
</dbReference>
<organism evidence="1">
    <name type="scientific">Candidatus Kentrum sp. FW</name>
    <dbReference type="NCBI Taxonomy" id="2126338"/>
    <lineage>
        <taxon>Bacteria</taxon>
        <taxon>Pseudomonadati</taxon>
        <taxon>Pseudomonadota</taxon>
        <taxon>Gammaproteobacteria</taxon>
        <taxon>Candidatus Kentrum</taxon>
    </lineage>
</organism>
<reference evidence="1" key="1">
    <citation type="submission" date="2019-02" db="EMBL/GenBank/DDBJ databases">
        <authorList>
            <person name="Gruber-Vodicka R. H."/>
            <person name="Seah K. B. B."/>
        </authorList>
    </citation>
    <scope>NUCLEOTIDE SEQUENCE</scope>
    <source>
        <strain evidence="1">BECK_BZ131</strain>
    </source>
</reference>
<accession>A0A450U349</accession>
<gene>
    <name evidence="1" type="ORF">BECKFW1821C_GA0114237_11297</name>
</gene>